<feature type="transmembrane region" description="Helical" evidence="1">
    <location>
        <begin position="104"/>
        <end position="122"/>
    </location>
</feature>
<feature type="transmembrane region" description="Helical" evidence="1">
    <location>
        <begin position="206"/>
        <end position="226"/>
    </location>
</feature>
<evidence type="ECO:0000256" key="1">
    <source>
        <dbReference type="SAM" id="Phobius"/>
    </source>
</evidence>
<dbReference type="Proteomes" id="UP001356704">
    <property type="component" value="Unassembled WGS sequence"/>
</dbReference>
<keyword evidence="3" id="KW-1185">Reference proteome</keyword>
<protein>
    <submittedName>
        <fullName evidence="2">Uncharacterized protein</fullName>
    </submittedName>
</protein>
<sequence length="231" mass="27708">MSNYIVAIHIVELIAALAGTYYYLKTRDSQMKIFIWYLWLVVFVETVGMYGHVLLNNYDYDWFVWLKNSVFCTNTWLYNIYSFVSILIFGKFYLKIIHQKSSKIIIKVAVVVYVTFAILYYLIKGTFFEKSLPYDVFMETFIVFVFVILYYKQLLASNKILLFYKLPVFYISSSLLLWYLCAAPLFTFDGYFFAVNKGFVQFRHVFMFLINMFLYSCFTFAFLYTIQFKKE</sequence>
<dbReference type="EMBL" id="JAZHOU010000003">
    <property type="protein sequence ID" value="MEF3079381.1"/>
    <property type="molecule type" value="Genomic_DNA"/>
</dbReference>
<accession>A0ABU7W5Y8</accession>
<feature type="transmembrane region" description="Helical" evidence="1">
    <location>
        <begin position="163"/>
        <end position="186"/>
    </location>
</feature>
<reference evidence="2 3" key="1">
    <citation type="submission" date="2024-02" db="EMBL/GenBank/DDBJ databases">
        <title>Winogradskyella poriferorum JCM 12885.</title>
        <authorList>
            <person name="Zhang D.-F."/>
            <person name="Fu Z.-Y."/>
        </authorList>
    </citation>
    <scope>NUCLEOTIDE SEQUENCE [LARGE SCALE GENOMIC DNA]</scope>
    <source>
        <strain evidence="2 3">JCM 12885</strain>
    </source>
</reference>
<gene>
    <name evidence="2" type="ORF">V1468_10215</name>
</gene>
<evidence type="ECO:0000313" key="2">
    <source>
        <dbReference type="EMBL" id="MEF3079381.1"/>
    </source>
</evidence>
<name>A0ABU7W5Y8_9FLAO</name>
<feature type="transmembrane region" description="Helical" evidence="1">
    <location>
        <begin position="134"/>
        <end position="151"/>
    </location>
</feature>
<dbReference type="RefSeq" id="WP_331810145.1">
    <property type="nucleotide sequence ID" value="NZ_JAZHOU010000003.1"/>
</dbReference>
<proteinExistence type="predicted"/>
<keyword evidence="1" id="KW-0812">Transmembrane</keyword>
<feature type="transmembrane region" description="Helical" evidence="1">
    <location>
        <begin position="36"/>
        <end position="55"/>
    </location>
</feature>
<feature type="transmembrane region" description="Helical" evidence="1">
    <location>
        <begin position="6"/>
        <end position="24"/>
    </location>
</feature>
<evidence type="ECO:0000313" key="3">
    <source>
        <dbReference type="Proteomes" id="UP001356704"/>
    </source>
</evidence>
<keyword evidence="1" id="KW-1133">Transmembrane helix</keyword>
<organism evidence="2 3">
    <name type="scientific">Winogradskyella poriferorum</name>
    <dbReference type="NCBI Taxonomy" id="307627"/>
    <lineage>
        <taxon>Bacteria</taxon>
        <taxon>Pseudomonadati</taxon>
        <taxon>Bacteroidota</taxon>
        <taxon>Flavobacteriia</taxon>
        <taxon>Flavobacteriales</taxon>
        <taxon>Flavobacteriaceae</taxon>
        <taxon>Winogradskyella</taxon>
    </lineage>
</organism>
<feature type="transmembrane region" description="Helical" evidence="1">
    <location>
        <begin position="75"/>
        <end position="92"/>
    </location>
</feature>
<keyword evidence="1" id="KW-0472">Membrane</keyword>
<comment type="caution">
    <text evidence="2">The sequence shown here is derived from an EMBL/GenBank/DDBJ whole genome shotgun (WGS) entry which is preliminary data.</text>
</comment>